<sequence>MICDINGLACVTAWVRRWAFLDPIRLDDGDYRTFPIWRSMLTPPSPSLLVDHNDDPAKRCITTTIKRCHCNLDPHALLMRALPHPFRQALPRRMPLLQDHHNPSVMTCLGSCSVWLSLFVCIDDGRSLLSLFQPVMAAEILLPPLIYDKRLVSKMVFTPNPTTNDFLAAVICDINGFACVTAGARRWAILDPIRLDDGDQLTDLLYHRNGMVYCPTRFRDVHVLHLPQHRCRNLSSSRATH</sequence>
<evidence type="ECO:0000259" key="1">
    <source>
        <dbReference type="Pfam" id="PF03478"/>
    </source>
</evidence>
<dbReference type="PANTHER" id="PTHR34708:SF1">
    <property type="entry name" value="OS08G0126400 PROTEIN"/>
    <property type="match status" value="1"/>
</dbReference>
<feature type="domain" description="KIB1-4 beta-propeller" evidence="1">
    <location>
        <begin position="103"/>
        <end position="228"/>
    </location>
</feature>
<accession>A0A9R1SAW0</accession>
<dbReference type="InterPro" id="IPR005174">
    <property type="entry name" value="KIB1-4_b-propeller"/>
</dbReference>
<dbReference type="Pfam" id="PF03478">
    <property type="entry name" value="Beta-prop_KIB1-4"/>
    <property type="match status" value="1"/>
</dbReference>
<evidence type="ECO:0000313" key="2">
    <source>
        <dbReference type="EMBL" id="VAH86684.1"/>
    </source>
</evidence>
<proteinExistence type="predicted"/>
<evidence type="ECO:0000313" key="3">
    <source>
        <dbReference type="Proteomes" id="UP000324705"/>
    </source>
</evidence>
<gene>
    <name evidence="2" type="ORF">TRITD_3Bv1G282700</name>
</gene>
<dbReference type="AlphaFoldDB" id="A0A9R1SAW0"/>
<protein>
    <recommendedName>
        <fullName evidence="1">KIB1-4 beta-propeller domain-containing protein</fullName>
    </recommendedName>
</protein>
<dbReference type="Proteomes" id="UP000324705">
    <property type="component" value="Chromosome 3B"/>
</dbReference>
<name>A0A9R1SAW0_TRITD</name>
<keyword evidence="3" id="KW-1185">Reference proteome</keyword>
<dbReference type="OMA" id="MICDING"/>
<dbReference type="PANTHER" id="PTHR34708">
    <property type="entry name" value="OS07G0440000 PROTEIN"/>
    <property type="match status" value="1"/>
</dbReference>
<reference evidence="2 3" key="1">
    <citation type="submission" date="2017-09" db="EMBL/GenBank/DDBJ databases">
        <authorList>
            <consortium name="International Durum Wheat Genome Sequencing Consortium (IDWGSC)"/>
            <person name="Milanesi L."/>
        </authorList>
    </citation>
    <scope>NUCLEOTIDE SEQUENCE [LARGE SCALE GENOMIC DNA]</scope>
    <source>
        <strain evidence="3">cv. Svevo</strain>
    </source>
</reference>
<organism evidence="2 3">
    <name type="scientific">Triticum turgidum subsp. durum</name>
    <name type="common">Durum wheat</name>
    <name type="synonym">Triticum durum</name>
    <dbReference type="NCBI Taxonomy" id="4567"/>
    <lineage>
        <taxon>Eukaryota</taxon>
        <taxon>Viridiplantae</taxon>
        <taxon>Streptophyta</taxon>
        <taxon>Embryophyta</taxon>
        <taxon>Tracheophyta</taxon>
        <taxon>Spermatophyta</taxon>
        <taxon>Magnoliopsida</taxon>
        <taxon>Liliopsida</taxon>
        <taxon>Poales</taxon>
        <taxon>Poaceae</taxon>
        <taxon>BOP clade</taxon>
        <taxon>Pooideae</taxon>
        <taxon>Triticodae</taxon>
        <taxon>Triticeae</taxon>
        <taxon>Triticinae</taxon>
        <taxon>Triticum</taxon>
    </lineage>
</organism>
<dbReference type="Gramene" id="TRITD3Bv1G282700.1">
    <property type="protein sequence ID" value="TRITD3Bv1G282700.1"/>
    <property type="gene ID" value="TRITD3Bv1G282700"/>
</dbReference>
<dbReference type="EMBL" id="LT934116">
    <property type="protein sequence ID" value="VAH86684.1"/>
    <property type="molecule type" value="Genomic_DNA"/>
</dbReference>